<dbReference type="RefSeq" id="WP_197969391.1">
    <property type="nucleotide sequence ID" value="NZ_JACEGD010000056.1"/>
</dbReference>
<accession>A0ABS0PEM6</accession>
<protein>
    <submittedName>
        <fullName evidence="1">Uncharacterized protein</fullName>
    </submittedName>
</protein>
<keyword evidence="2" id="KW-1185">Reference proteome</keyword>
<sequence length="441" mass="48905">MFARRSLQRLLSELKNKLTPAAIAKLEHELNRHEPSALGYEWELALLYALSQVGTVTYEADSHPGSRRPDLTFIDNESSIRFVADVTMVSDAGLEEENPVMRFSHSLHRLKRKYGLAGSLNYHVSGVTDGPSRHKQKTRLKLPKLADMDRFLAEHVGPWFRSIADEKQARATIKVTEADVEFSIVYDINERYGGGGYPSYTAAQSRTKNPVYSALKAKAGQLKKSGATGPCGIFLCDGGCALLSKPGRQMQEVSLDEVIYEFFRQYSSVAFVAVLVFPPTRAQPFTGLVKELRITRQLYINPRATGALPEQELLQLINRGLASLPPPVATPRDALRWIARGRPLQGQTYNTIHYSGGLMTGSVKLSARKIQEVLAGRSTAQELFSQFDSPGRPFRNPFEAALQQGLTIDSVKLTKQPDADDDLMEIRFSLPDPAISKIKAG</sequence>
<organism evidence="1 2">
    <name type="scientific">Bradyrhizobium diversitatis</name>
    <dbReference type="NCBI Taxonomy" id="2755406"/>
    <lineage>
        <taxon>Bacteria</taxon>
        <taxon>Pseudomonadati</taxon>
        <taxon>Pseudomonadota</taxon>
        <taxon>Alphaproteobacteria</taxon>
        <taxon>Hyphomicrobiales</taxon>
        <taxon>Nitrobacteraceae</taxon>
        <taxon>Bradyrhizobium</taxon>
    </lineage>
</organism>
<name>A0ABS0PEM6_9BRAD</name>
<evidence type="ECO:0000313" key="2">
    <source>
        <dbReference type="Proteomes" id="UP001194539"/>
    </source>
</evidence>
<proteinExistence type="predicted"/>
<dbReference type="EMBL" id="JACEGD010000056">
    <property type="protein sequence ID" value="MBH5391766.1"/>
    <property type="molecule type" value="Genomic_DNA"/>
</dbReference>
<reference evidence="1 2" key="1">
    <citation type="submission" date="2020-07" db="EMBL/GenBank/DDBJ databases">
        <title>Bradyrhizobium diversity isolated from nodules of indigenous legumes of Western Australia.</title>
        <authorList>
            <person name="Klepa M.S."/>
        </authorList>
    </citation>
    <scope>NUCLEOTIDE SEQUENCE [LARGE SCALE GENOMIC DNA]</scope>
    <source>
        <strain evidence="1 2">CNPSo 4019</strain>
    </source>
</reference>
<gene>
    <name evidence="1" type="ORF">H1B27_36645</name>
</gene>
<comment type="caution">
    <text evidence="1">The sequence shown here is derived from an EMBL/GenBank/DDBJ whole genome shotgun (WGS) entry which is preliminary data.</text>
</comment>
<dbReference type="Proteomes" id="UP001194539">
    <property type="component" value="Unassembled WGS sequence"/>
</dbReference>
<evidence type="ECO:0000313" key="1">
    <source>
        <dbReference type="EMBL" id="MBH5391766.1"/>
    </source>
</evidence>